<evidence type="ECO:0000313" key="4">
    <source>
        <dbReference type="Proteomes" id="UP001280581"/>
    </source>
</evidence>
<accession>A0AAN6LQT1</accession>
<evidence type="ECO:0000256" key="2">
    <source>
        <dbReference type="SAM" id="SignalP"/>
    </source>
</evidence>
<name>A0AAN6LQT1_9PLEO</name>
<dbReference type="Proteomes" id="UP001280581">
    <property type="component" value="Unassembled WGS sequence"/>
</dbReference>
<feature type="signal peptide" evidence="2">
    <location>
        <begin position="1"/>
        <end position="20"/>
    </location>
</feature>
<organism evidence="3 4">
    <name type="scientific">Pseudopithomyces chartarum</name>
    <dbReference type="NCBI Taxonomy" id="1892770"/>
    <lineage>
        <taxon>Eukaryota</taxon>
        <taxon>Fungi</taxon>
        <taxon>Dikarya</taxon>
        <taxon>Ascomycota</taxon>
        <taxon>Pezizomycotina</taxon>
        <taxon>Dothideomycetes</taxon>
        <taxon>Pleosporomycetidae</taxon>
        <taxon>Pleosporales</taxon>
        <taxon>Massarineae</taxon>
        <taxon>Didymosphaeriaceae</taxon>
        <taxon>Pseudopithomyces</taxon>
    </lineage>
</organism>
<feature type="region of interest" description="Disordered" evidence="1">
    <location>
        <begin position="59"/>
        <end position="79"/>
    </location>
</feature>
<evidence type="ECO:0008006" key="5">
    <source>
        <dbReference type="Google" id="ProtNLM"/>
    </source>
</evidence>
<dbReference type="AlphaFoldDB" id="A0AAN6LQT1"/>
<sequence length="120" mass="13631">MRAKIVVLFLPALFGALGWASPVPRSNAYDTRRDDAKDEPKISVSLPKIVSKREINEVKDQDPPAMMWTKTGDEPDDDPLAMMYFKEADASKDEDEDDPLAMMWWKPVDDDPDTIEETES</sequence>
<comment type="caution">
    <text evidence="3">The sequence shown here is derived from an EMBL/GenBank/DDBJ whole genome shotgun (WGS) entry which is preliminary data.</text>
</comment>
<dbReference type="EMBL" id="WVTA01000015">
    <property type="protein sequence ID" value="KAK3201731.1"/>
    <property type="molecule type" value="Genomic_DNA"/>
</dbReference>
<evidence type="ECO:0000313" key="3">
    <source>
        <dbReference type="EMBL" id="KAK3201731.1"/>
    </source>
</evidence>
<protein>
    <recommendedName>
        <fullName evidence="5">Secreted protein</fullName>
    </recommendedName>
</protein>
<gene>
    <name evidence="3" type="ORF">GRF29_164g452319</name>
</gene>
<proteinExistence type="predicted"/>
<feature type="chain" id="PRO_5042926450" description="Secreted protein" evidence="2">
    <location>
        <begin position="21"/>
        <end position="120"/>
    </location>
</feature>
<keyword evidence="2" id="KW-0732">Signal</keyword>
<evidence type="ECO:0000256" key="1">
    <source>
        <dbReference type="SAM" id="MobiDB-lite"/>
    </source>
</evidence>
<reference evidence="3 4" key="1">
    <citation type="submission" date="2021-02" db="EMBL/GenBank/DDBJ databases">
        <title>Genome assembly of Pseudopithomyces chartarum.</title>
        <authorList>
            <person name="Jauregui R."/>
            <person name="Singh J."/>
            <person name="Voisey C."/>
        </authorList>
    </citation>
    <scope>NUCLEOTIDE SEQUENCE [LARGE SCALE GENOMIC DNA]</scope>
    <source>
        <strain evidence="3 4">AGR01</strain>
    </source>
</reference>
<keyword evidence="4" id="KW-1185">Reference proteome</keyword>